<proteinExistence type="predicted"/>
<dbReference type="RefSeq" id="WP_012042310.1">
    <property type="nucleotide sequence ID" value="NZ_JABFDP010000002.1"/>
</dbReference>
<reference evidence="3" key="1">
    <citation type="journal article" date="2021" name="ISME J.">
        <title>Evolutionary origin and ecological implication of a unique nif island in free-living Bradyrhizobium lineages.</title>
        <authorList>
            <person name="Tao J."/>
        </authorList>
    </citation>
    <scope>NUCLEOTIDE SEQUENCE [LARGE SCALE GENOMIC DNA]</scope>
    <source>
        <strain evidence="3">SZCCT0094</strain>
    </source>
</reference>
<dbReference type="Proteomes" id="UP001314635">
    <property type="component" value="Unassembled WGS sequence"/>
</dbReference>
<evidence type="ECO:0000313" key="2">
    <source>
        <dbReference type="EMBL" id="MBR1135570.1"/>
    </source>
</evidence>
<dbReference type="EMBL" id="JAFCLK010000006">
    <property type="protein sequence ID" value="MBR1135570.1"/>
    <property type="molecule type" value="Genomic_DNA"/>
</dbReference>
<feature type="region of interest" description="Disordered" evidence="1">
    <location>
        <begin position="1"/>
        <end position="24"/>
    </location>
</feature>
<evidence type="ECO:0000256" key="1">
    <source>
        <dbReference type="SAM" id="MobiDB-lite"/>
    </source>
</evidence>
<evidence type="ECO:0000313" key="3">
    <source>
        <dbReference type="Proteomes" id="UP001314635"/>
    </source>
</evidence>
<feature type="compositionally biased region" description="Basic and acidic residues" evidence="1">
    <location>
        <begin position="1"/>
        <end position="21"/>
    </location>
</feature>
<protein>
    <submittedName>
        <fullName evidence="2">Uncharacterized protein</fullName>
    </submittedName>
</protein>
<sequence length="80" mass="8987">MLKSAQEKSVHNKPAQDKSGKDLPLTGYAVVVDGQIKTEFKTKEGAHNGAHDLKRRFPMLQIKVYDAETRQTHDIELARA</sequence>
<name>A0ABS5G2L3_9BRAD</name>
<comment type="caution">
    <text evidence="2">The sequence shown here is derived from an EMBL/GenBank/DDBJ whole genome shotgun (WGS) entry which is preliminary data.</text>
</comment>
<gene>
    <name evidence="2" type="ORF">JQ619_07325</name>
</gene>
<keyword evidence="3" id="KW-1185">Reference proteome</keyword>
<organism evidence="2 3">
    <name type="scientific">Bradyrhizobium denitrificans</name>
    <dbReference type="NCBI Taxonomy" id="2734912"/>
    <lineage>
        <taxon>Bacteria</taxon>
        <taxon>Pseudomonadati</taxon>
        <taxon>Pseudomonadota</taxon>
        <taxon>Alphaproteobacteria</taxon>
        <taxon>Hyphomicrobiales</taxon>
        <taxon>Nitrobacteraceae</taxon>
        <taxon>Bradyrhizobium</taxon>
    </lineage>
</organism>
<accession>A0ABS5G2L3</accession>